<dbReference type="RefSeq" id="WP_264319558.1">
    <property type="nucleotide sequence ID" value="NZ_JADEXN010000005.1"/>
</dbReference>
<dbReference type="AlphaFoldDB" id="A0A928Z7E0"/>
<sequence length="376" mass="44093">MAKDLEIAQKWLERLQTDYPDASRTTHEGVVRWSVGENSDRLNQLSDRALEIVLQSMEFRYSILQQRYLGVTPDTAYQNLIRRLGGLVLLRNKIRTWVALSRDRHRSVINVVQEIVQELLNSDRYLQQQMAWISQCTRNERLRNSLLLASVEEYCLRPIRNQPLLVYRFLNYLRRSGRGGLTQFPTKDLIRLVSAEVGTPEREDSINLVDAQTLTQYEDRQAWEERQVLRLKVQQEFETYLEENVDPIAAKWLRLYLQGYTQEAIASTLEIPISKIYRLREKVGYHAIRVFALKQSPDLVSNWLETSLKDHCLGLTPTLWEQYRQSLDPQQREILDGFRSGRSVEAIARELDLKPSQVMTEWSKLYLGAHSLRNET</sequence>
<keyword evidence="2" id="KW-1185">Reference proteome</keyword>
<dbReference type="InterPro" id="IPR048033">
    <property type="entry name" value="HetZ-rel_2"/>
</dbReference>
<comment type="caution">
    <text evidence="1">The sequence shown here is derived from an EMBL/GenBank/DDBJ whole genome shotgun (WGS) entry which is preliminary data.</text>
</comment>
<organism evidence="1 2">
    <name type="scientific">Zarconia navalis LEGE 11467</name>
    <dbReference type="NCBI Taxonomy" id="1828826"/>
    <lineage>
        <taxon>Bacteria</taxon>
        <taxon>Bacillati</taxon>
        <taxon>Cyanobacteriota</taxon>
        <taxon>Cyanophyceae</taxon>
        <taxon>Oscillatoriophycideae</taxon>
        <taxon>Oscillatoriales</taxon>
        <taxon>Oscillatoriales incertae sedis</taxon>
        <taxon>Zarconia</taxon>
        <taxon>Zarconia navalis</taxon>
    </lineage>
</organism>
<name>A0A928Z7E0_9CYAN</name>
<dbReference type="Proteomes" id="UP000621799">
    <property type="component" value="Unassembled WGS sequence"/>
</dbReference>
<evidence type="ECO:0000313" key="2">
    <source>
        <dbReference type="Proteomes" id="UP000621799"/>
    </source>
</evidence>
<dbReference type="NCBIfam" id="NF037965">
    <property type="entry name" value="HetZ_rel_2"/>
    <property type="match status" value="1"/>
</dbReference>
<reference evidence="1" key="1">
    <citation type="submission" date="2020-10" db="EMBL/GenBank/DDBJ databases">
        <authorList>
            <person name="Castelo-Branco R."/>
            <person name="Eusebio N."/>
            <person name="Adriana R."/>
            <person name="Vieira A."/>
            <person name="Brugerolle De Fraissinette N."/>
            <person name="Rezende De Castro R."/>
            <person name="Schneider M.P."/>
            <person name="Vasconcelos V."/>
            <person name="Leao P.N."/>
        </authorList>
    </citation>
    <scope>NUCLEOTIDE SEQUENCE</scope>
    <source>
        <strain evidence="1">LEGE 11467</strain>
    </source>
</reference>
<gene>
    <name evidence="1" type="ORF">IQ235_00605</name>
</gene>
<evidence type="ECO:0000313" key="1">
    <source>
        <dbReference type="EMBL" id="MBE9039294.1"/>
    </source>
</evidence>
<protein>
    <submittedName>
        <fullName evidence="1">HetZ-related protein 2</fullName>
    </submittedName>
</protein>
<proteinExistence type="predicted"/>
<dbReference type="EMBL" id="JADEXN010000005">
    <property type="protein sequence ID" value="MBE9039294.1"/>
    <property type="molecule type" value="Genomic_DNA"/>
</dbReference>
<accession>A0A928Z7E0</accession>